<dbReference type="InterPro" id="IPR007627">
    <property type="entry name" value="RNA_pol_sigma70_r2"/>
</dbReference>
<evidence type="ECO:0000259" key="5">
    <source>
        <dbReference type="Pfam" id="PF04542"/>
    </source>
</evidence>
<sequence length="182" mass="21308">MKQCLSEKSNSDIYNDFFVDHTSLIKRTIVSVLKKFNSRMDSTVVDDIFQNVALKIIKNNYLERYDSAKAKLSSWIYVIVETSIIDDIRKQKKHKTETLDETFTIGVVTHFYNVRSYIPKSLLTERQMEVVFLTIEKELSIKEASTFLSLSESAVRCMKHQALRRLRNYYTKFDSYGGSHDH</sequence>
<dbReference type="Proteomes" id="UP000091979">
    <property type="component" value="Unassembled WGS sequence"/>
</dbReference>
<dbReference type="InterPro" id="IPR013325">
    <property type="entry name" value="RNA_pol_sigma_r2"/>
</dbReference>
<dbReference type="Gene3D" id="1.10.1740.10">
    <property type="match status" value="1"/>
</dbReference>
<name>A0A1B7XI45_9BACT</name>
<evidence type="ECO:0000256" key="1">
    <source>
        <dbReference type="ARBA" id="ARBA00023015"/>
    </source>
</evidence>
<organism evidence="7 8">
    <name type="scientific">Halodesulfovibrio spirochaetisodalis</name>
    <dbReference type="NCBI Taxonomy" id="1560234"/>
    <lineage>
        <taxon>Bacteria</taxon>
        <taxon>Pseudomonadati</taxon>
        <taxon>Thermodesulfobacteriota</taxon>
        <taxon>Desulfovibrionia</taxon>
        <taxon>Desulfovibrionales</taxon>
        <taxon>Desulfovibrionaceae</taxon>
        <taxon>Halodesulfovibrio</taxon>
    </lineage>
</organism>
<dbReference type="EMBL" id="JXMS01000005">
    <property type="protein sequence ID" value="OBQ55169.1"/>
    <property type="molecule type" value="Genomic_DNA"/>
</dbReference>
<evidence type="ECO:0000259" key="6">
    <source>
        <dbReference type="Pfam" id="PF04545"/>
    </source>
</evidence>
<evidence type="ECO:0000313" key="7">
    <source>
        <dbReference type="EMBL" id="OBQ55169.1"/>
    </source>
</evidence>
<dbReference type="SUPFAM" id="SSF88659">
    <property type="entry name" value="Sigma3 and sigma4 domains of RNA polymerase sigma factors"/>
    <property type="match status" value="1"/>
</dbReference>
<dbReference type="PATRIC" id="fig|1560234.3.peg.2771"/>
<dbReference type="STRING" id="1560234.SP90_04115"/>
<feature type="domain" description="RNA polymerase sigma-70 region 2" evidence="5">
    <location>
        <begin position="27"/>
        <end position="93"/>
    </location>
</feature>
<evidence type="ECO:0000256" key="4">
    <source>
        <dbReference type="ARBA" id="ARBA00023163"/>
    </source>
</evidence>
<dbReference type="SUPFAM" id="SSF88946">
    <property type="entry name" value="Sigma2 domain of RNA polymerase sigma factors"/>
    <property type="match status" value="1"/>
</dbReference>
<dbReference type="Pfam" id="PF04545">
    <property type="entry name" value="Sigma70_r4"/>
    <property type="match status" value="1"/>
</dbReference>
<gene>
    <name evidence="7" type="ORF">SP90_04115</name>
</gene>
<dbReference type="GO" id="GO:0003677">
    <property type="term" value="F:DNA binding"/>
    <property type="evidence" value="ECO:0007669"/>
    <property type="project" value="UniProtKB-KW"/>
</dbReference>
<keyword evidence="3" id="KW-0238">DNA-binding</keyword>
<dbReference type="InterPro" id="IPR007630">
    <property type="entry name" value="RNA_pol_sigma70_r4"/>
</dbReference>
<feature type="domain" description="RNA polymerase sigma-70 region 4" evidence="6">
    <location>
        <begin position="123"/>
        <end position="168"/>
    </location>
</feature>
<dbReference type="RefSeq" id="WP_066852896.1">
    <property type="nucleotide sequence ID" value="NZ_JXMS01000005.1"/>
</dbReference>
<keyword evidence="8" id="KW-1185">Reference proteome</keyword>
<evidence type="ECO:0000256" key="3">
    <source>
        <dbReference type="ARBA" id="ARBA00023125"/>
    </source>
</evidence>
<evidence type="ECO:0000256" key="2">
    <source>
        <dbReference type="ARBA" id="ARBA00023082"/>
    </source>
</evidence>
<comment type="caution">
    <text evidence="7">The sequence shown here is derived from an EMBL/GenBank/DDBJ whole genome shotgun (WGS) entry which is preliminary data.</text>
</comment>
<accession>A0A1B7XI45</accession>
<keyword evidence="4" id="KW-0804">Transcription</keyword>
<dbReference type="Pfam" id="PF04542">
    <property type="entry name" value="Sigma70_r2"/>
    <property type="match status" value="1"/>
</dbReference>
<dbReference type="GO" id="GO:0016987">
    <property type="term" value="F:sigma factor activity"/>
    <property type="evidence" value="ECO:0007669"/>
    <property type="project" value="UniProtKB-KW"/>
</dbReference>
<dbReference type="GO" id="GO:0006352">
    <property type="term" value="P:DNA-templated transcription initiation"/>
    <property type="evidence" value="ECO:0007669"/>
    <property type="project" value="InterPro"/>
</dbReference>
<dbReference type="Gene3D" id="1.10.10.10">
    <property type="entry name" value="Winged helix-like DNA-binding domain superfamily/Winged helix DNA-binding domain"/>
    <property type="match status" value="1"/>
</dbReference>
<proteinExistence type="predicted"/>
<dbReference type="AlphaFoldDB" id="A0A1B7XI45"/>
<dbReference type="InterPro" id="IPR013324">
    <property type="entry name" value="RNA_pol_sigma_r3/r4-like"/>
</dbReference>
<evidence type="ECO:0008006" key="9">
    <source>
        <dbReference type="Google" id="ProtNLM"/>
    </source>
</evidence>
<protein>
    <recommendedName>
        <fullName evidence="9">RNA polymerase sigma-70 region 2 domain-containing protein</fullName>
    </recommendedName>
</protein>
<evidence type="ECO:0000313" key="8">
    <source>
        <dbReference type="Proteomes" id="UP000091979"/>
    </source>
</evidence>
<keyword evidence="1" id="KW-0805">Transcription regulation</keyword>
<dbReference type="InterPro" id="IPR036388">
    <property type="entry name" value="WH-like_DNA-bd_sf"/>
</dbReference>
<reference evidence="7 8" key="1">
    <citation type="submission" date="2015-01" db="EMBL/GenBank/DDBJ databases">
        <title>Desulfovibrio sp. JC271 draft genome sequence.</title>
        <authorList>
            <person name="Shivani Y."/>
            <person name="Subhash Y."/>
            <person name="Sasikala C."/>
            <person name="Ramana C.V."/>
        </authorList>
    </citation>
    <scope>NUCLEOTIDE SEQUENCE [LARGE SCALE GENOMIC DNA]</scope>
    <source>
        <strain evidence="7 8">JC271</strain>
    </source>
</reference>
<keyword evidence="2" id="KW-0731">Sigma factor</keyword>